<dbReference type="Gene3D" id="3.30.1330.80">
    <property type="entry name" value="Hypothetical protein, similar to alpha- acetolactate decarboxylase, domain 2"/>
    <property type="match status" value="2"/>
</dbReference>
<evidence type="ECO:0000256" key="1">
    <source>
        <dbReference type="ARBA" id="ARBA00001784"/>
    </source>
</evidence>
<organism evidence="10 11">
    <name type="scientific">Kribbibacterium absianum</name>
    <dbReference type="NCBI Taxonomy" id="3044210"/>
    <lineage>
        <taxon>Bacteria</taxon>
        <taxon>Bacillati</taxon>
        <taxon>Actinomycetota</taxon>
        <taxon>Coriobacteriia</taxon>
        <taxon>Coriobacteriales</taxon>
        <taxon>Kribbibacteriaceae</taxon>
        <taxon>Kribbibacterium</taxon>
    </lineage>
</organism>
<dbReference type="PANTHER" id="PTHR35524">
    <property type="entry name" value="ALPHA-ACETOLACTATE DECARBOXYLASE"/>
    <property type="match status" value="1"/>
</dbReference>
<dbReference type="InterPro" id="IPR005128">
    <property type="entry name" value="Acetolactate_a_deCO2ase"/>
</dbReference>
<reference evidence="10" key="1">
    <citation type="submission" date="2023-05" db="EMBL/GenBank/DDBJ databases">
        <title>[olsenella] sp. nov., isolated from a pig farm feces dump.</title>
        <authorList>
            <person name="Chang Y.-H."/>
        </authorList>
    </citation>
    <scope>NUCLEOTIDE SEQUENCE</scope>
    <source>
        <strain evidence="10">YH-ols2217</strain>
    </source>
</reference>
<keyword evidence="6 9" id="KW-0210">Decarboxylase</keyword>
<dbReference type="SUPFAM" id="SSF117856">
    <property type="entry name" value="AF0104/ALDC/Ptd012-like"/>
    <property type="match status" value="1"/>
</dbReference>
<dbReference type="Pfam" id="PF03306">
    <property type="entry name" value="AAL_decarboxy"/>
    <property type="match status" value="1"/>
</dbReference>
<evidence type="ECO:0000256" key="5">
    <source>
        <dbReference type="ARBA" id="ARBA00020164"/>
    </source>
</evidence>
<gene>
    <name evidence="10" type="primary">budA</name>
    <name evidence="10" type="ORF">QJ043_02335</name>
</gene>
<dbReference type="RefSeq" id="WP_283712558.1">
    <property type="nucleotide sequence ID" value="NZ_JASJEW010000001.1"/>
</dbReference>
<keyword evidence="11" id="KW-1185">Reference proteome</keyword>
<accession>A0ABT6ZJU4</accession>
<evidence type="ECO:0000256" key="7">
    <source>
        <dbReference type="ARBA" id="ARBA00023061"/>
    </source>
</evidence>
<comment type="similarity">
    <text evidence="3 9">Belongs to the alpha-acetolactate decarboxylase family.</text>
</comment>
<evidence type="ECO:0000256" key="8">
    <source>
        <dbReference type="ARBA" id="ARBA00023239"/>
    </source>
</evidence>
<proteinExistence type="inferred from homology"/>
<evidence type="ECO:0000256" key="6">
    <source>
        <dbReference type="ARBA" id="ARBA00022793"/>
    </source>
</evidence>
<sequence length="239" mass="26276">MDDTAFYQVSTLNSLMLGNFDGVVSVEELLRHASWGVGTFEGLDGEAVLCDGHVYDGRADGSCTEQDPSALLPFCAAADFTGEAERFSIHDCCSLAAVEEALDAARDDGNDNLWHLVALHGLFPQVRWRSCPKQEKPYPTMEACAREQREFEAHAQAGWVIGVRVPPYMAGVNMPGWHLHFLSEDRRRGGHLLDLAVQVAAGRLQSYHEFQLVVPVSPEFGSEDLTQDLSAATQRVEGQ</sequence>
<evidence type="ECO:0000256" key="4">
    <source>
        <dbReference type="ARBA" id="ARBA00013204"/>
    </source>
</evidence>
<comment type="catalytic activity">
    <reaction evidence="1 9">
        <text>(2S)-2-acetolactate + H(+) = (R)-acetoin + CO2</text>
        <dbReference type="Rhea" id="RHEA:21580"/>
        <dbReference type="ChEBI" id="CHEBI:15378"/>
        <dbReference type="ChEBI" id="CHEBI:15686"/>
        <dbReference type="ChEBI" id="CHEBI:16526"/>
        <dbReference type="ChEBI" id="CHEBI:58476"/>
        <dbReference type="EC" id="4.1.1.5"/>
    </reaction>
</comment>
<dbReference type="GO" id="GO:0047605">
    <property type="term" value="F:acetolactate decarboxylase activity"/>
    <property type="evidence" value="ECO:0007669"/>
    <property type="project" value="UniProtKB-EC"/>
</dbReference>
<comment type="caution">
    <text evidence="10">The sequence shown here is derived from an EMBL/GenBank/DDBJ whole genome shotgun (WGS) entry which is preliminary data.</text>
</comment>
<comment type="pathway">
    <text evidence="2 9">Polyol metabolism; (R,R)-butane-2,3-diol biosynthesis; (R,R)-butane-2,3-diol from pyruvate: step 2/3.</text>
</comment>
<dbReference type="EC" id="4.1.1.5" evidence="4 9"/>
<name>A0ABT6ZJU4_9ACTN</name>
<evidence type="ECO:0000256" key="2">
    <source>
        <dbReference type="ARBA" id="ARBA00005170"/>
    </source>
</evidence>
<evidence type="ECO:0000313" key="10">
    <source>
        <dbReference type="EMBL" id="MDJ1128921.1"/>
    </source>
</evidence>
<keyword evidence="7 9" id="KW-0005">Acetoin biosynthesis</keyword>
<evidence type="ECO:0000256" key="9">
    <source>
        <dbReference type="PIRNR" id="PIRNR001332"/>
    </source>
</evidence>
<keyword evidence="8 9" id="KW-0456">Lyase</keyword>
<dbReference type="PIRSF" id="PIRSF001332">
    <property type="entry name" value="Acetolac_decarb"/>
    <property type="match status" value="1"/>
</dbReference>
<evidence type="ECO:0000256" key="3">
    <source>
        <dbReference type="ARBA" id="ARBA00007106"/>
    </source>
</evidence>
<protein>
    <recommendedName>
        <fullName evidence="5 9">Alpha-acetolactate decarboxylase</fullName>
        <ecNumber evidence="4 9">4.1.1.5</ecNumber>
    </recommendedName>
</protein>
<evidence type="ECO:0000313" key="11">
    <source>
        <dbReference type="Proteomes" id="UP001431693"/>
    </source>
</evidence>
<dbReference type="EMBL" id="JASJEX010000001">
    <property type="protein sequence ID" value="MDJ1128921.1"/>
    <property type="molecule type" value="Genomic_DNA"/>
</dbReference>
<dbReference type="CDD" id="cd17299">
    <property type="entry name" value="acetolactate_decarboxylase"/>
    <property type="match status" value="1"/>
</dbReference>
<dbReference type="PANTHER" id="PTHR35524:SF1">
    <property type="entry name" value="ALPHA-ACETOLACTATE DECARBOXYLASE"/>
    <property type="match status" value="1"/>
</dbReference>
<dbReference type="Proteomes" id="UP001431693">
    <property type="component" value="Unassembled WGS sequence"/>
</dbReference>
<dbReference type="NCBIfam" id="TIGR01252">
    <property type="entry name" value="acetolac_decarb"/>
    <property type="match status" value="1"/>
</dbReference>